<dbReference type="PANTHER" id="PTHR14009">
    <property type="entry name" value="LEUCINE ZIPPER-EF-HAND CONTAINING TRANSMEMBRANE PROTEIN"/>
    <property type="match status" value="1"/>
</dbReference>
<feature type="transmembrane region" description="Helical" evidence="2">
    <location>
        <begin position="305"/>
        <end position="328"/>
    </location>
</feature>
<dbReference type="PANTHER" id="PTHR14009:SF9">
    <property type="entry name" value="LETM1-LIKE PROTEIN"/>
    <property type="match status" value="1"/>
</dbReference>
<feature type="compositionally biased region" description="Basic and acidic residues" evidence="1">
    <location>
        <begin position="7"/>
        <end position="16"/>
    </location>
</feature>
<comment type="caution">
    <text evidence="3">The sequence shown here is derived from an EMBL/GenBank/DDBJ whole genome shotgun (WGS) entry which is preliminary data.</text>
</comment>
<dbReference type="GO" id="GO:0030003">
    <property type="term" value="P:intracellular monoatomic cation homeostasis"/>
    <property type="evidence" value="ECO:0007669"/>
    <property type="project" value="TreeGrafter"/>
</dbReference>
<evidence type="ECO:0000256" key="1">
    <source>
        <dbReference type="SAM" id="MobiDB-lite"/>
    </source>
</evidence>
<feature type="region of interest" description="Disordered" evidence="1">
    <location>
        <begin position="1"/>
        <end position="40"/>
    </location>
</feature>
<accession>A0AAD7Q7A0</accession>
<gene>
    <name evidence="3" type="ORF">O6P43_005984</name>
</gene>
<evidence type="ECO:0000313" key="3">
    <source>
        <dbReference type="EMBL" id="KAJ7976167.1"/>
    </source>
</evidence>
<protein>
    <submittedName>
        <fullName evidence="3">LETM1-like protein</fullName>
    </submittedName>
</protein>
<organism evidence="3 4">
    <name type="scientific">Quillaja saponaria</name>
    <name type="common">Soap bark tree</name>
    <dbReference type="NCBI Taxonomy" id="32244"/>
    <lineage>
        <taxon>Eukaryota</taxon>
        <taxon>Viridiplantae</taxon>
        <taxon>Streptophyta</taxon>
        <taxon>Embryophyta</taxon>
        <taxon>Tracheophyta</taxon>
        <taxon>Spermatophyta</taxon>
        <taxon>Magnoliopsida</taxon>
        <taxon>eudicotyledons</taxon>
        <taxon>Gunneridae</taxon>
        <taxon>Pentapetalae</taxon>
        <taxon>rosids</taxon>
        <taxon>fabids</taxon>
        <taxon>Fabales</taxon>
        <taxon>Quillajaceae</taxon>
        <taxon>Quillaja</taxon>
    </lineage>
</organism>
<keyword evidence="4" id="KW-1185">Reference proteome</keyword>
<name>A0AAD7Q7A0_QUISA</name>
<sequence length="372" mass="41650">MECVEELGIKKDEKMESNTTIERSRSRIPPSTEKKSDSFDKALESVEEALVRLEKLMQELHLSSTSSGKEHLKAACSDLEKIRKLKKEAEFLEASFRAKAASLQQGDDTCNTVGEQTQYVRGRKRKDANVMASRSTRDIGKSRGFWRSFMPPVPGKVEPNLDINALENESIEQSTSNFGEVDMESCEIHRFELLRNELIKLERRVQRSAYQSEDEEDTETTDDSADYGDDIGGAQLVQVQRKGNIIEKSFGKLKETGTDVWQGTQLLAIDAAAAMELLRRSVLGDELTEKEKKALRRTLIDLASVVPIGILMLLPVTAVGHAAMLAAIQRYVPALIPSTYAPERLALLRQLEKMKEITSNEANSDEQVDETV</sequence>
<keyword evidence="2" id="KW-0812">Transmembrane</keyword>
<proteinExistence type="predicted"/>
<reference evidence="3" key="1">
    <citation type="journal article" date="2023" name="Science">
        <title>Elucidation of the pathway for biosynthesis of saponin adjuvants from the soapbark tree.</title>
        <authorList>
            <person name="Reed J."/>
            <person name="Orme A."/>
            <person name="El-Demerdash A."/>
            <person name="Owen C."/>
            <person name="Martin L.B.B."/>
            <person name="Misra R.C."/>
            <person name="Kikuchi S."/>
            <person name="Rejzek M."/>
            <person name="Martin A.C."/>
            <person name="Harkess A."/>
            <person name="Leebens-Mack J."/>
            <person name="Louveau T."/>
            <person name="Stephenson M.J."/>
            <person name="Osbourn A."/>
        </authorList>
    </citation>
    <scope>NUCLEOTIDE SEQUENCE</scope>
    <source>
        <strain evidence="3">S10</strain>
    </source>
</reference>
<dbReference type="InterPro" id="IPR044202">
    <property type="entry name" value="LETM1/MDM38-like"/>
</dbReference>
<keyword evidence="2" id="KW-1133">Transmembrane helix</keyword>
<dbReference type="KEGG" id="qsa:O6P43_005984"/>
<dbReference type="Proteomes" id="UP001163823">
    <property type="component" value="Chromosome 3"/>
</dbReference>
<evidence type="ECO:0000313" key="4">
    <source>
        <dbReference type="Proteomes" id="UP001163823"/>
    </source>
</evidence>
<dbReference type="AlphaFoldDB" id="A0AAD7Q7A0"/>
<dbReference type="EMBL" id="JARAOO010000003">
    <property type="protein sequence ID" value="KAJ7976167.1"/>
    <property type="molecule type" value="Genomic_DNA"/>
</dbReference>
<feature type="region of interest" description="Disordered" evidence="1">
    <location>
        <begin position="206"/>
        <end position="229"/>
    </location>
</feature>
<feature type="compositionally biased region" description="Acidic residues" evidence="1">
    <location>
        <begin position="212"/>
        <end position="229"/>
    </location>
</feature>
<evidence type="ECO:0000256" key="2">
    <source>
        <dbReference type="SAM" id="Phobius"/>
    </source>
</evidence>
<dbReference type="GO" id="GO:0005743">
    <property type="term" value="C:mitochondrial inner membrane"/>
    <property type="evidence" value="ECO:0007669"/>
    <property type="project" value="InterPro"/>
</dbReference>
<keyword evidence="2" id="KW-0472">Membrane</keyword>